<comment type="caution">
    <text evidence="1">The sequence shown here is derived from an EMBL/GenBank/DDBJ whole genome shotgun (WGS) entry which is preliminary data.</text>
</comment>
<sequence length="178" mass="21303">MDDKEERKERVKLLRRQQERKNQLPSLLQQTSIIANKDLTENNVLTLEEIDNHRISINSTDFDFNYLNISFPQQKADELFKILQVFAKDLEEENYLILSKWSDIAVLRVKTDFVLMNFQKLIDLDGDSIYLYLLDYSSGFYIDLYTEWWYLDGKAERRPILVLRVFGKQWIKRIAEAL</sequence>
<evidence type="ECO:0000313" key="2">
    <source>
        <dbReference type="Proteomes" id="UP000240357"/>
    </source>
</evidence>
<dbReference type="EMBL" id="PYFT01000001">
    <property type="protein sequence ID" value="PSR54759.1"/>
    <property type="molecule type" value="Genomic_DNA"/>
</dbReference>
<dbReference type="Proteomes" id="UP000240357">
    <property type="component" value="Unassembled WGS sequence"/>
</dbReference>
<gene>
    <name evidence="1" type="ORF">AHMF7605_15225</name>
</gene>
<reference evidence="1 2" key="1">
    <citation type="submission" date="2018-03" db="EMBL/GenBank/DDBJ databases">
        <title>Adhaeribacter sp. HMF7605 Genome sequencing and assembly.</title>
        <authorList>
            <person name="Kang H."/>
            <person name="Kang J."/>
            <person name="Cha I."/>
            <person name="Kim H."/>
            <person name="Joh K."/>
        </authorList>
    </citation>
    <scope>NUCLEOTIDE SEQUENCE [LARGE SCALE GENOMIC DNA]</scope>
    <source>
        <strain evidence="1 2">HMF7605</strain>
    </source>
</reference>
<name>A0A2T2YGX6_9BACT</name>
<dbReference type="RefSeq" id="WP_106930728.1">
    <property type="nucleotide sequence ID" value="NZ_PYFT01000001.1"/>
</dbReference>
<organism evidence="1 2">
    <name type="scientific">Adhaeribacter arboris</name>
    <dbReference type="NCBI Taxonomy" id="2072846"/>
    <lineage>
        <taxon>Bacteria</taxon>
        <taxon>Pseudomonadati</taxon>
        <taxon>Bacteroidota</taxon>
        <taxon>Cytophagia</taxon>
        <taxon>Cytophagales</taxon>
        <taxon>Hymenobacteraceae</taxon>
        <taxon>Adhaeribacter</taxon>
    </lineage>
</organism>
<dbReference type="OrthoDB" id="896397at2"/>
<proteinExistence type="predicted"/>
<dbReference type="AlphaFoldDB" id="A0A2T2YGX6"/>
<protein>
    <submittedName>
        <fullName evidence="1">Uncharacterized protein</fullName>
    </submittedName>
</protein>
<keyword evidence="2" id="KW-1185">Reference proteome</keyword>
<accession>A0A2T2YGX6</accession>
<evidence type="ECO:0000313" key="1">
    <source>
        <dbReference type="EMBL" id="PSR54759.1"/>
    </source>
</evidence>